<evidence type="ECO:0000259" key="2">
    <source>
        <dbReference type="Pfam" id="PF07985"/>
    </source>
</evidence>
<dbReference type="PANTHER" id="PTHR42080">
    <property type="entry name" value="SRR1 DOMAIN-CONTAINING PROTEIN"/>
    <property type="match status" value="1"/>
</dbReference>
<dbReference type="OrthoDB" id="5318346at2759"/>
<reference evidence="3" key="1">
    <citation type="journal article" date="2020" name="bioRxiv">
        <title>Whole genome comparisons of ergot fungi reveals the divergence and evolution of species within the genus Claviceps are the result of varying mechanisms driving genome evolution and host range expansion.</title>
        <authorList>
            <person name="Wyka S.A."/>
            <person name="Mondo S.J."/>
            <person name="Liu M."/>
            <person name="Dettman J."/>
            <person name="Nalam V."/>
            <person name="Broders K.D."/>
        </authorList>
    </citation>
    <scope>NUCLEOTIDE SEQUENCE</scope>
    <source>
        <strain evidence="3">CCC 602</strain>
    </source>
</reference>
<feature type="compositionally biased region" description="Basic residues" evidence="1">
    <location>
        <begin position="63"/>
        <end position="72"/>
    </location>
</feature>
<accession>A0A9P7NAN7</accession>
<keyword evidence="4" id="KW-1185">Reference proteome</keyword>
<organism evidence="3 4">
    <name type="scientific">Claviceps pusilla</name>
    <dbReference type="NCBI Taxonomy" id="123648"/>
    <lineage>
        <taxon>Eukaryota</taxon>
        <taxon>Fungi</taxon>
        <taxon>Dikarya</taxon>
        <taxon>Ascomycota</taxon>
        <taxon>Pezizomycotina</taxon>
        <taxon>Sordariomycetes</taxon>
        <taxon>Hypocreomycetidae</taxon>
        <taxon>Hypocreales</taxon>
        <taxon>Clavicipitaceae</taxon>
        <taxon>Claviceps</taxon>
    </lineage>
</organism>
<dbReference type="Pfam" id="PF07985">
    <property type="entry name" value="SRR1"/>
    <property type="match status" value="1"/>
</dbReference>
<dbReference type="EMBL" id="SRPW01001362">
    <property type="protein sequence ID" value="KAG6002209.1"/>
    <property type="molecule type" value="Genomic_DNA"/>
</dbReference>
<dbReference type="AlphaFoldDB" id="A0A9P7NAN7"/>
<evidence type="ECO:0000313" key="3">
    <source>
        <dbReference type="EMBL" id="KAG6002209.1"/>
    </source>
</evidence>
<feature type="compositionally biased region" description="Low complexity" evidence="1">
    <location>
        <begin position="77"/>
        <end position="91"/>
    </location>
</feature>
<gene>
    <name evidence="3" type="ORF">E4U43_001155</name>
</gene>
<sequence>MEESTGNWEVGGLQEEESIEGLCNVSIILSGKNNAMDHSKTPSPPPPPEPPKPQQPPEWHLVQPKKNRRSRKPPPTVVSSSTSTSSWTSRTAGPLRSLQDITSEYHRLRHDPPTQQCCTSIRLLIRANADACSRVEKAICLGMGSFDPPDGAWEAKRRAYIQYLVFEAMIEELENIFQTTIHCTFQEPLLTDADTAFLTARGHAVVPAPLASTAVTQHTLLYGIHLYRPLYEEALQKHLPCVFVGTGWETWEQLMLPGNDLQGIKLMHETYQRWEFPQEGIVFSGTWLYWRGKHPTKDTAEKGSPR</sequence>
<name>A0A9P7NAN7_9HYPO</name>
<proteinExistence type="predicted"/>
<dbReference type="InterPro" id="IPR012942">
    <property type="entry name" value="SRR1-like"/>
</dbReference>
<evidence type="ECO:0000313" key="4">
    <source>
        <dbReference type="Proteomes" id="UP000748025"/>
    </source>
</evidence>
<dbReference type="Proteomes" id="UP000748025">
    <property type="component" value="Unassembled WGS sequence"/>
</dbReference>
<dbReference type="PANTHER" id="PTHR42080:SF1">
    <property type="entry name" value="SRR1-LIKE DOMAIN-CONTAINING PROTEIN"/>
    <property type="match status" value="1"/>
</dbReference>
<comment type="caution">
    <text evidence="3">The sequence shown here is derived from an EMBL/GenBank/DDBJ whole genome shotgun (WGS) entry which is preliminary data.</text>
</comment>
<feature type="domain" description="SRR1-like" evidence="2">
    <location>
        <begin position="130"/>
        <end position="254"/>
    </location>
</feature>
<feature type="region of interest" description="Disordered" evidence="1">
    <location>
        <begin position="30"/>
        <end position="95"/>
    </location>
</feature>
<feature type="compositionally biased region" description="Pro residues" evidence="1">
    <location>
        <begin position="42"/>
        <end position="56"/>
    </location>
</feature>
<evidence type="ECO:0000256" key="1">
    <source>
        <dbReference type="SAM" id="MobiDB-lite"/>
    </source>
</evidence>
<protein>
    <recommendedName>
        <fullName evidence="2">SRR1-like domain-containing protein</fullName>
    </recommendedName>
</protein>